<name>A0A4R5TXN1_9MICC</name>
<organism evidence="1 2">
    <name type="scientific">Arthrobacter crusticola</name>
    <dbReference type="NCBI Taxonomy" id="2547960"/>
    <lineage>
        <taxon>Bacteria</taxon>
        <taxon>Bacillati</taxon>
        <taxon>Actinomycetota</taxon>
        <taxon>Actinomycetes</taxon>
        <taxon>Micrococcales</taxon>
        <taxon>Micrococcaceae</taxon>
        <taxon>Arthrobacter</taxon>
    </lineage>
</organism>
<reference evidence="1 2" key="1">
    <citation type="submission" date="2019-03" db="EMBL/GenBank/DDBJ databases">
        <title>Arthrobacter sp. nov., an bacterium isolated from biocrust in Mu Us Desert.</title>
        <authorList>
            <person name="Lixiong L."/>
        </authorList>
    </citation>
    <scope>NUCLEOTIDE SEQUENCE [LARGE SCALE GENOMIC DNA]</scope>
    <source>
        <strain evidence="1 2">SLN-3</strain>
    </source>
</reference>
<accession>A0A4R5TXN1</accession>
<keyword evidence="2" id="KW-1185">Reference proteome</keyword>
<protein>
    <submittedName>
        <fullName evidence="1">Uncharacterized protein</fullName>
    </submittedName>
</protein>
<evidence type="ECO:0000313" key="2">
    <source>
        <dbReference type="Proteomes" id="UP000295411"/>
    </source>
</evidence>
<dbReference type="GO" id="GO:0003677">
    <property type="term" value="F:DNA binding"/>
    <property type="evidence" value="ECO:0007669"/>
    <property type="project" value="InterPro"/>
</dbReference>
<dbReference type="InterPro" id="IPR010982">
    <property type="entry name" value="Lambda_DNA-bd_dom_sf"/>
</dbReference>
<dbReference type="Proteomes" id="UP000295411">
    <property type="component" value="Unassembled WGS sequence"/>
</dbReference>
<dbReference type="EMBL" id="SMTK01000003">
    <property type="protein sequence ID" value="TDK25937.1"/>
    <property type="molecule type" value="Genomic_DNA"/>
</dbReference>
<evidence type="ECO:0000313" key="1">
    <source>
        <dbReference type="EMBL" id="TDK25937.1"/>
    </source>
</evidence>
<proteinExistence type="predicted"/>
<dbReference type="Gene3D" id="1.10.260.40">
    <property type="entry name" value="lambda repressor-like DNA-binding domains"/>
    <property type="match status" value="1"/>
</dbReference>
<dbReference type="AlphaFoldDB" id="A0A4R5TXN1"/>
<comment type="caution">
    <text evidence="1">The sequence shown here is derived from an EMBL/GenBank/DDBJ whole genome shotgun (WGS) entry which is preliminary data.</text>
</comment>
<sequence length="68" mass="7606">MRALATVFDVDPEYLLQEDGKLPERVEAELERLRTLRRAEVRSFVARALGPVDPEALEAIAKILDDGA</sequence>
<gene>
    <name evidence="1" type="ORF">E2F48_11470</name>
</gene>